<evidence type="ECO:0000313" key="8">
    <source>
        <dbReference type="EMBL" id="SLN34650.1"/>
    </source>
</evidence>
<dbReference type="FunCoup" id="A0A1Y5S8C6">
    <property type="interactions" value="221"/>
</dbReference>
<dbReference type="InterPro" id="IPR000086">
    <property type="entry name" value="NUDIX_hydrolase_dom"/>
</dbReference>
<dbReference type="OrthoDB" id="9802805at2"/>
<dbReference type="PROSITE" id="PS51462">
    <property type="entry name" value="NUDIX"/>
    <property type="match status" value="1"/>
</dbReference>
<feature type="domain" description="Nudix hydrolase" evidence="7">
    <location>
        <begin position="44"/>
        <end position="175"/>
    </location>
</feature>
<dbReference type="InParanoid" id="A0A1Y5S8C6"/>
<keyword evidence="3" id="KW-0479">Metal-binding</keyword>
<dbReference type="EMBL" id="FWFR01000001">
    <property type="protein sequence ID" value="SLN34650.1"/>
    <property type="molecule type" value="Genomic_DNA"/>
</dbReference>
<accession>A0A1Y5S8C6</accession>
<dbReference type="AlphaFoldDB" id="A0A1Y5S8C6"/>
<dbReference type="GO" id="GO:0046872">
    <property type="term" value="F:metal ion binding"/>
    <property type="evidence" value="ECO:0007669"/>
    <property type="project" value="UniProtKB-KW"/>
</dbReference>
<keyword evidence="5" id="KW-0460">Magnesium</keyword>
<comment type="cofactor">
    <cofactor evidence="1">
        <name>Mn(2+)</name>
        <dbReference type="ChEBI" id="CHEBI:29035"/>
    </cofactor>
</comment>
<dbReference type="InterPro" id="IPR015797">
    <property type="entry name" value="NUDIX_hydrolase-like_dom_sf"/>
</dbReference>
<name>A0A1Y5S8C6_9PROT</name>
<dbReference type="NCBIfam" id="NF007980">
    <property type="entry name" value="PRK10707.1"/>
    <property type="match status" value="1"/>
</dbReference>
<dbReference type="SUPFAM" id="SSF55811">
    <property type="entry name" value="Nudix"/>
    <property type="match status" value="1"/>
</dbReference>
<dbReference type="Proteomes" id="UP000193200">
    <property type="component" value="Unassembled WGS sequence"/>
</dbReference>
<keyword evidence="6" id="KW-0464">Manganese</keyword>
<protein>
    <submittedName>
        <fullName evidence="8">Putative NUDIX hydrolase</fullName>
    </submittedName>
</protein>
<comment type="cofactor">
    <cofactor evidence="2">
        <name>Mg(2+)</name>
        <dbReference type="ChEBI" id="CHEBI:18420"/>
    </cofactor>
</comment>
<sequence length="206" mass="22867">MIETLRVRLAPLPGDPLDEVIAADRVRGDHELNPASAPPSGKKMRPAAVLVPIVDRPEGQSVLLTRRTPHLTKHAGQISFPGGRMEASDANPVETALRETEEEVGLDRGRIDVIGVLQTYLTVTGFSVTPVVGRVTPPFALTADPNEVAEIFEVPLAFLMDPANHRRHSGFYNGLRRYWHAMPYNEYYIWGATAGMLMDLYRRLDD</sequence>
<dbReference type="Gene3D" id="3.90.79.10">
    <property type="entry name" value="Nucleoside Triphosphate Pyrophosphohydrolase"/>
    <property type="match status" value="1"/>
</dbReference>
<evidence type="ECO:0000259" key="7">
    <source>
        <dbReference type="PROSITE" id="PS51462"/>
    </source>
</evidence>
<gene>
    <name evidence="8" type="ORF">OCH7691_01356</name>
</gene>
<keyword evidence="9" id="KW-1185">Reference proteome</keyword>
<reference evidence="8 9" key="1">
    <citation type="submission" date="2017-03" db="EMBL/GenBank/DDBJ databases">
        <authorList>
            <person name="Afonso C.L."/>
            <person name="Miller P.J."/>
            <person name="Scott M.A."/>
            <person name="Spackman E."/>
            <person name="Goraichik I."/>
            <person name="Dimitrov K.M."/>
            <person name="Suarez D.L."/>
            <person name="Swayne D.E."/>
        </authorList>
    </citation>
    <scope>NUCLEOTIDE SEQUENCE [LARGE SCALE GENOMIC DNA]</scope>
    <source>
        <strain evidence="8 9">CECT 7691</strain>
    </source>
</reference>
<dbReference type="PANTHER" id="PTHR12992">
    <property type="entry name" value="NUDIX HYDROLASE"/>
    <property type="match status" value="1"/>
</dbReference>
<dbReference type="GO" id="GO:0010945">
    <property type="term" value="F:coenzyme A diphosphatase activity"/>
    <property type="evidence" value="ECO:0007669"/>
    <property type="project" value="InterPro"/>
</dbReference>
<evidence type="ECO:0000313" key="9">
    <source>
        <dbReference type="Proteomes" id="UP000193200"/>
    </source>
</evidence>
<dbReference type="CDD" id="cd03426">
    <property type="entry name" value="NUDIX_CoAse_Nudt7"/>
    <property type="match status" value="1"/>
</dbReference>
<keyword evidence="4 8" id="KW-0378">Hydrolase</keyword>
<proteinExistence type="predicted"/>
<dbReference type="Pfam" id="PF00293">
    <property type="entry name" value="NUDIX"/>
    <property type="match status" value="1"/>
</dbReference>
<evidence type="ECO:0000256" key="3">
    <source>
        <dbReference type="ARBA" id="ARBA00022723"/>
    </source>
</evidence>
<dbReference type="RefSeq" id="WP_085882579.1">
    <property type="nucleotide sequence ID" value="NZ_FWFR01000001.1"/>
</dbReference>
<organism evidence="8 9">
    <name type="scientific">Oceanibacterium hippocampi</name>
    <dbReference type="NCBI Taxonomy" id="745714"/>
    <lineage>
        <taxon>Bacteria</taxon>
        <taxon>Pseudomonadati</taxon>
        <taxon>Pseudomonadota</taxon>
        <taxon>Alphaproteobacteria</taxon>
        <taxon>Sneathiellales</taxon>
        <taxon>Sneathiellaceae</taxon>
        <taxon>Oceanibacterium</taxon>
    </lineage>
</organism>
<dbReference type="PANTHER" id="PTHR12992:SF11">
    <property type="entry name" value="MITOCHONDRIAL COENZYME A DIPHOSPHATASE NUDT8"/>
    <property type="match status" value="1"/>
</dbReference>
<evidence type="ECO:0000256" key="1">
    <source>
        <dbReference type="ARBA" id="ARBA00001936"/>
    </source>
</evidence>
<evidence type="ECO:0000256" key="2">
    <source>
        <dbReference type="ARBA" id="ARBA00001946"/>
    </source>
</evidence>
<dbReference type="InterPro" id="IPR045121">
    <property type="entry name" value="CoAse"/>
</dbReference>
<evidence type="ECO:0000256" key="5">
    <source>
        <dbReference type="ARBA" id="ARBA00022842"/>
    </source>
</evidence>
<evidence type="ECO:0000256" key="4">
    <source>
        <dbReference type="ARBA" id="ARBA00022801"/>
    </source>
</evidence>
<evidence type="ECO:0000256" key="6">
    <source>
        <dbReference type="ARBA" id="ARBA00023211"/>
    </source>
</evidence>